<accession>A0AAP6WS68</accession>
<proteinExistence type="predicted"/>
<organism evidence="2 3">
    <name type="scientific">Clostridium perfringens</name>
    <dbReference type="NCBI Taxonomy" id="1502"/>
    <lineage>
        <taxon>Bacteria</taxon>
        <taxon>Bacillati</taxon>
        <taxon>Bacillota</taxon>
        <taxon>Clostridia</taxon>
        <taxon>Eubacteriales</taxon>
        <taxon>Clostridiaceae</taxon>
        <taxon>Clostridium</taxon>
    </lineage>
</organism>
<comment type="caution">
    <text evidence="2">The sequence shown here is derived from an EMBL/GenBank/DDBJ whole genome shotgun (WGS) entry which is preliminary data.</text>
</comment>
<sequence>MKYEYKQLFEDLIKELENKSFNELIKELDEYKIQYTLLEDKLELLRKALEKHFHRNFLIKRDYLIEISYDGEDMDGKDEFDNEVFNICEKYLDEDKIALVGWSYDYLGEIKK</sequence>
<feature type="coiled-coil region" evidence="1">
    <location>
        <begin position="14"/>
        <end position="48"/>
    </location>
</feature>
<dbReference type="RefSeq" id="WP_164801029.1">
    <property type="nucleotide sequence ID" value="NZ_JAALLZ010000006.1"/>
</dbReference>
<keyword evidence="1" id="KW-0175">Coiled coil</keyword>
<dbReference type="AlphaFoldDB" id="A0AAP6WS68"/>
<dbReference type="EMBL" id="JAALLZ010000006">
    <property type="protein sequence ID" value="NGU31099.1"/>
    <property type="molecule type" value="Genomic_DNA"/>
</dbReference>
<name>A0AAP6WS68_CLOPF</name>
<gene>
    <name evidence="2" type="ORF">G6Z34_13490</name>
</gene>
<dbReference type="Proteomes" id="UP000481454">
    <property type="component" value="Unassembled WGS sequence"/>
</dbReference>
<reference evidence="2 3" key="1">
    <citation type="submission" date="2020-02" db="EMBL/GenBank/DDBJ databases">
        <title>Genomic Insights into the Phylogeny and Genetic Plasticity of the Human and Animal Enteric Pathogen Clostridium perfringens.</title>
        <authorList>
            <person name="Feng Y."/>
            <person name="Hu Y."/>
        </authorList>
    </citation>
    <scope>NUCLEOTIDE SEQUENCE [LARGE SCALE GENOMIC DNA]</scope>
    <source>
        <strain evidence="2 3">CP-40</strain>
    </source>
</reference>
<protein>
    <submittedName>
        <fullName evidence="2">Uncharacterized protein</fullName>
    </submittedName>
</protein>
<evidence type="ECO:0000313" key="3">
    <source>
        <dbReference type="Proteomes" id="UP000481454"/>
    </source>
</evidence>
<evidence type="ECO:0000313" key="2">
    <source>
        <dbReference type="EMBL" id="NGU31099.1"/>
    </source>
</evidence>
<evidence type="ECO:0000256" key="1">
    <source>
        <dbReference type="SAM" id="Coils"/>
    </source>
</evidence>